<feature type="transmembrane region" description="Helical" evidence="2">
    <location>
        <begin position="148"/>
        <end position="168"/>
    </location>
</feature>
<dbReference type="InterPro" id="IPR046623">
    <property type="entry name" value="DUF6536"/>
</dbReference>
<feature type="transmembrane region" description="Helical" evidence="2">
    <location>
        <begin position="398"/>
        <end position="420"/>
    </location>
</feature>
<evidence type="ECO:0000313" key="5">
    <source>
        <dbReference type="Proteomes" id="UP001172673"/>
    </source>
</evidence>
<dbReference type="EMBL" id="JAPDRK010000002">
    <property type="protein sequence ID" value="KAJ9615482.1"/>
    <property type="molecule type" value="Genomic_DNA"/>
</dbReference>
<evidence type="ECO:0000259" key="3">
    <source>
        <dbReference type="Pfam" id="PF20163"/>
    </source>
</evidence>
<dbReference type="Pfam" id="PF20163">
    <property type="entry name" value="DUF6536"/>
    <property type="match status" value="1"/>
</dbReference>
<feature type="transmembrane region" description="Helical" evidence="2">
    <location>
        <begin position="547"/>
        <end position="567"/>
    </location>
</feature>
<protein>
    <recommendedName>
        <fullName evidence="3">DUF6536 domain-containing protein</fullName>
    </recommendedName>
</protein>
<keyword evidence="5" id="KW-1185">Reference proteome</keyword>
<feature type="transmembrane region" description="Helical" evidence="2">
    <location>
        <begin position="205"/>
        <end position="229"/>
    </location>
</feature>
<organism evidence="4 5">
    <name type="scientific">Cladophialophora chaetospira</name>
    <dbReference type="NCBI Taxonomy" id="386627"/>
    <lineage>
        <taxon>Eukaryota</taxon>
        <taxon>Fungi</taxon>
        <taxon>Dikarya</taxon>
        <taxon>Ascomycota</taxon>
        <taxon>Pezizomycotina</taxon>
        <taxon>Eurotiomycetes</taxon>
        <taxon>Chaetothyriomycetidae</taxon>
        <taxon>Chaetothyriales</taxon>
        <taxon>Herpotrichiellaceae</taxon>
        <taxon>Cladophialophora</taxon>
    </lineage>
</organism>
<dbReference type="AlphaFoldDB" id="A0AA38XL42"/>
<gene>
    <name evidence="4" type="ORF">H2200_001557</name>
</gene>
<feature type="compositionally biased region" description="Polar residues" evidence="1">
    <location>
        <begin position="54"/>
        <end position="65"/>
    </location>
</feature>
<keyword evidence="2" id="KW-0472">Membrane</keyword>
<dbReference type="Proteomes" id="UP001172673">
    <property type="component" value="Unassembled WGS sequence"/>
</dbReference>
<proteinExistence type="predicted"/>
<feature type="domain" description="DUF6536" evidence="3">
    <location>
        <begin position="95"/>
        <end position="244"/>
    </location>
</feature>
<keyword evidence="2" id="KW-1133">Transmembrane helix</keyword>
<dbReference type="PANTHER" id="PTHR35395">
    <property type="entry name" value="DUF6536 DOMAIN-CONTAINING PROTEIN"/>
    <property type="match status" value="1"/>
</dbReference>
<evidence type="ECO:0000313" key="4">
    <source>
        <dbReference type="EMBL" id="KAJ9615482.1"/>
    </source>
</evidence>
<feature type="compositionally biased region" description="Polar residues" evidence="1">
    <location>
        <begin position="22"/>
        <end position="35"/>
    </location>
</feature>
<dbReference type="PANTHER" id="PTHR35395:SF1">
    <property type="entry name" value="DUF6536 DOMAIN-CONTAINING PROTEIN"/>
    <property type="match status" value="1"/>
</dbReference>
<feature type="transmembrane region" description="Helical" evidence="2">
    <location>
        <begin position="95"/>
        <end position="118"/>
    </location>
</feature>
<evidence type="ECO:0000256" key="2">
    <source>
        <dbReference type="SAM" id="Phobius"/>
    </source>
</evidence>
<reference evidence="4" key="1">
    <citation type="submission" date="2022-10" db="EMBL/GenBank/DDBJ databases">
        <title>Culturing micro-colonial fungi from biological soil crusts in the Mojave desert and describing Neophaeococcomyces mojavensis, and introducing the new genera and species Taxawa tesnikishii.</title>
        <authorList>
            <person name="Kurbessoian T."/>
            <person name="Stajich J.E."/>
        </authorList>
    </citation>
    <scope>NUCLEOTIDE SEQUENCE</scope>
    <source>
        <strain evidence="4">TK_41</strain>
    </source>
</reference>
<accession>A0AA38XL42</accession>
<feature type="transmembrane region" description="Helical" evidence="2">
    <location>
        <begin position="488"/>
        <end position="511"/>
    </location>
</feature>
<comment type="caution">
    <text evidence="4">The sequence shown here is derived from an EMBL/GenBank/DDBJ whole genome shotgun (WGS) entry which is preliminary data.</text>
</comment>
<name>A0AA38XL42_9EURO</name>
<sequence>MAPASPANRLSSASHRQPFMQLPSNQSVDQPSTAVPSDIEEDGATTAQLLPGEHSTSGADASQQRKSQRQKVENFSQAELRTVHTKQKYFSGRTVSLRFLAASVVLTFGLNLALLLYARAKAQLADGTYLVARGQCENIKALDTGLHAVINVLGILVLAAVGSYIAVLSAPTREDLNRFHGQGAWFEIGIPSLRNLKYVGFTKRWLCVALFFVSWPIHIIYNSIIYVHLTTTSYYWLIATQDFQNGAPFSLEGLPPNSYNAPLEYNPDYFNLYQYQQKVQQMQSDALTYTVLDASDCLKIYSNLYVSTFADVILVSPDTNRSNSLLAWDMTFSDTTSWLCAPVSGFEDIEAPSGTDVLCNFKHLEKHQQDWTSFGHPIKECLARPVTLDCTIEMSPSLMITVLITNGFLVLIMLITLTALRAKTDRSLTCFGDVLASYLQVEDEHSREMCLADRRRIEHFWRTRGQAAPLHTTARRWNQAMSRRRVRFVILLLCGGLIAVIICLAYTLYIVHSDRKLPITWTGLLELGFGSTSISEDLEMNLDGSSMASLSVLANIPQIFLAIITLMTNAAFVEMTQAAEYSSFSRSAKYLRVSKPIGMQRGTYLFSMPYKYAIPIQGITAALHWTVSQSIVPLQVSALTTDGSLPFDDVLDLAFSPLAIIASTIMAALLLISVLLYGLRNLTPPMPLASSCSLALSAATHPQQSLTSPLDPDAAYSEVHWGVTHYNEDGTGHCSFTSAKDLEVLDEHAFYR</sequence>
<feature type="transmembrane region" description="Helical" evidence="2">
    <location>
        <begin position="654"/>
        <end position="679"/>
    </location>
</feature>
<feature type="region of interest" description="Disordered" evidence="1">
    <location>
        <begin position="1"/>
        <end position="75"/>
    </location>
</feature>
<keyword evidence="2" id="KW-0812">Transmembrane</keyword>
<evidence type="ECO:0000256" key="1">
    <source>
        <dbReference type="SAM" id="MobiDB-lite"/>
    </source>
</evidence>